<dbReference type="InParanoid" id="A0A2G5CNQ5"/>
<keyword evidence="2" id="KW-1185">Reference proteome</keyword>
<evidence type="ECO:0000313" key="1">
    <source>
        <dbReference type="EMBL" id="PIA32942.1"/>
    </source>
</evidence>
<name>A0A2G5CNQ5_AQUCA</name>
<dbReference type="AlphaFoldDB" id="A0A2G5CNQ5"/>
<reference evidence="1 2" key="1">
    <citation type="submission" date="2017-09" db="EMBL/GenBank/DDBJ databases">
        <title>WGS assembly of Aquilegia coerulea Goldsmith.</title>
        <authorList>
            <person name="Hodges S."/>
            <person name="Kramer E."/>
            <person name="Nordborg M."/>
            <person name="Tomkins J."/>
            <person name="Borevitz J."/>
            <person name="Derieg N."/>
            <person name="Yan J."/>
            <person name="Mihaltcheva S."/>
            <person name="Hayes R.D."/>
            <person name="Rokhsar D."/>
        </authorList>
    </citation>
    <scope>NUCLEOTIDE SEQUENCE [LARGE SCALE GENOMIC DNA]</scope>
    <source>
        <strain evidence="2">cv. Goldsmith</strain>
    </source>
</reference>
<evidence type="ECO:0000313" key="2">
    <source>
        <dbReference type="Proteomes" id="UP000230069"/>
    </source>
</evidence>
<dbReference type="EMBL" id="KZ305060">
    <property type="protein sequence ID" value="PIA32942.1"/>
    <property type="molecule type" value="Genomic_DNA"/>
</dbReference>
<sequence length="67" mass="8185">MVYYMTKNLQQVSHILWKVQFFSYINSKYHKISRTYKGFVKSWITNFSDLFEITKREKRPRVSKGNS</sequence>
<gene>
    <name evidence="1" type="ORF">AQUCO_04300125v1</name>
</gene>
<organism evidence="1 2">
    <name type="scientific">Aquilegia coerulea</name>
    <name type="common">Rocky mountain columbine</name>
    <dbReference type="NCBI Taxonomy" id="218851"/>
    <lineage>
        <taxon>Eukaryota</taxon>
        <taxon>Viridiplantae</taxon>
        <taxon>Streptophyta</taxon>
        <taxon>Embryophyta</taxon>
        <taxon>Tracheophyta</taxon>
        <taxon>Spermatophyta</taxon>
        <taxon>Magnoliopsida</taxon>
        <taxon>Ranunculales</taxon>
        <taxon>Ranunculaceae</taxon>
        <taxon>Thalictroideae</taxon>
        <taxon>Aquilegia</taxon>
    </lineage>
</organism>
<dbReference type="Proteomes" id="UP000230069">
    <property type="component" value="Unassembled WGS sequence"/>
</dbReference>
<protein>
    <submittedName>
        <fullName evidence="1">Uncharacterized protein</fullName>
    </submittedName>
</protein>
<proteinExistence type="predicted"/>
<accession>A0A2G5CNQ5</accession>